<reference evidence="11" key="1">
    <citation type="journal article" date="2017" name="Nat. Microbiol.">
        <title>Global analysis of biosynthetic gene clusters reveals vast potential of secondary metabolite production in Penicillium species.</title>
        <authorList>
            <person name="Nielsen J.C."/>
            <person name="Grijseels S."/>
            <person name="Prigent S."/>
            <person name="Ji B."/>
            <person name="Dainat J."/>
            <person name="Nielsen K.F."/>
            <person name="Frisvad J.C."/>
            <person name="Workman M."/>
            <person name="Nielsen J."/>
        </authorList>
    </citation>
    <scope>NUCLEOTIDE SEQUENCE [LARGE SCALE GENOMIC DNA]</scope>
    <source>
        <strain evidence="11">IBT 24891</strain>
    </source>
</reference>
<evidence type="ECO:0000313" key="11">
    <source>
        <dbReference type="Proteomes" id="UP000191285"/>
    </source>
</evidence>
<feature type="domain" description="Protein kinase" evidence="9">
    <location>
        <begin position="27"/>
        <end position="294"/>
    </location>
</feature>
<keyword evidence="5" id="KW-0547">Nucleotide-binding</keyword>
<dbReference type="FunFam" id="1.10.510.10:FF:000049">
    <property type="entry name" value="Mitogen-activated protein kinase"/>
    <property type="match status" value="1"/>
</dbReference>
<keyword evidence="11" id="KW-1185">Reference proteome</keyword>
<evidence type="ECO:0000256" key="6">
    <source>
        <dbReference type="ARBA" id="ARBA00022777"/>
    </source>
</evidence>
<dbReference type="EC" id="2.7.11.24" evidence="2"/>
<name>A0A1V6U0A7_9EURO</name>
<dbReference type="Proteomes" id="UP000191285">
    <property type="component" value="Unassembled WGS sequence"/>
</dbReference>
<evidence type="ECO:0000256" key="7">
    <source>
        <dbReference type="ARBA" id="ARBA00022840"/>
    </source>
</evidence>
<evidence type="ECO:0000259" key="9">
    <source>
        <dbReference type="PROSITE" id="PS50011"/>
    </source>
</evidence>
<keyword evidence="7" id="KW-0067">ATP-binding</keyword>
<dbReference type="Gene3D" id="3.30.200.20">
    <property type="entry name" value="Phosphorylase Kinase, domain 1"/>
    <property type="match status" value="1"/>
</dbReference>
<evidence type="ECO:0000256" key="4">
    <source>
        <dbReference type="ARBA" id="ARBA00022679"/>
    </source>
</evidence>
<dbReference type="Pfam" id="PF00069">
    <property type="entry name" value="Pkinase"/>
    <property type="match status" value="1"/>
</dbReference>
<dbReference type="InterPro" id="IPR000719">
    <property type="entry name" value="Prot_kinase_dom"/>
</dbReference>
<evidence type="ECO:0000256" key="3">
    <source>
        <dbReference type="ARBA" id="ARBA00022527"/>
    </source>
</evidence>
<dbReference type="OrthoDB" id="28397at2759"/>
<protein>
    <recommendedName>
        <fullName evidence="2">mitogen-activated protein kinase</fullName>
        <ecNumber evidence="2">2.7.11.24</ecNumber>
    </recommendedName>
</protein>
<evidence type="ECO:0000256" key="8">
    <source>
        <dbReference type="ARBA" id="ARBA00061056"/>
    </source>
</evidence>
<dbReference type="AlphaFoldDB" id="A0A1V6U0A7"/>
<proteinExistence type="inferred from homology"/>
<evidence type="ECO:0000256" key="2">
    <source>
        <dbReference type="ARBA" id="ARBA00012411"/>
    </source>
</evidence>
<dbReference type="Gene3D" id="1.10.510.10">
    <property type="entry name" value="Transferase(Phosphotransferase) domain 1"/>
    <property type="match status" value="1"/>
</dbReference>
<dbReference type="PROSITE" id="PS50011">
    <property type="entry name" value="PROTEIN_KINASE_DOM"/>
    <property type="match status" value="1"/>
</dbReference>
<comment type="caution">
    <text evidence="10">The sequence shown here is derived from an EMBL/GenBank/DDBJ whole genome shotgun (WGS) entry which is preliminary data.</text>
</comment>
<organism evidence="10 11">
    <name type="scientific">Penicillium steckii</name>
    <dbReference type="NCBI Taxonomy" id="303698"/>
    <lineage>
        <taxon>Eukaryota</taxon>
        <taxon>Fungi</taxon>
        <taxon>Dikarya</taxon>
        <taxon>Ascomycota</taxon>
        <taxon>Pezizomycotina</taxon>
        <taxon>Eurotiomycetes</taxon>
        <taxon>Eurotiomycetidae</taxon>
        <taxon>Eurotiales</taxon>
        <taxon>Aspergillaceae</taxon>
        <taxon>Penicillium</taxon>
    </lineage>
</organism>
<dbReference type="PANTHER" id="PTHR24055">
    <property type="entry name" value="MITOGEN-ACTIVATED PROTEIN KINASE"/>
    <property type="match status" value="1"/>
</dbReference>
<evidence type="ECO:0000256" key="5">
    <source>
        <dbReference type="ARBA" id="ARBA00022741"/>
    </source>
</evidence>
<accession>A0A1V6U0A7</accession>
<dbReference type="SUPFAM" id="SSF56112">
    <property type="entry name" value="Protein kinase-like (PK-like)"/>
    <property type="match status" value="1"/>
</dbReference>
<keyword evidence="4" id="KW-0808">Transferase</keyword>
<sequence length="347" mass="39096">MDSTAVNLTDFSRHEVCGTSIDVVNRYSGLELLGIGNRGIICAARDSLVPGRVAIKKISNPFQQPQLAQRTTREIRLLRRLKHDNILTLHDIFVSPVDDVYIVTELMSTNLEKLISSGPLENQFIQYFFYQIMRGLKYVHSAGVIHRDLNPTNILVNEQCDLKICDFGLARTEDFRMTGYVTKRYYRAPETMLTWQQYSQAVDIWSAACILSEMVQGAPLFQGRDSADQFHAIVNVIGSVPPDVIETICTKNGSGLETRLNKATPEAIDILRKMLVYNPRARVNAATVLEHPYLSPYHDPSDEPVATEQINWSSEVTSDSVDSWRLDIYSEIMDHLGASLPMDTANN</sequence>
<dbReference type="GO" id="GO:0004707">
    <property type="term" value="F:MAP kinase activity"/>
    <property type="evidence" value="ECO:0007669"/>
    <property type="project" value="UniProtKB-EC"/>
</dbReference>
<dbReference type="InterPro" id="IPR050117">
    <property type="entry name" value="MAPK"/>
</dbReference>
<keyword evidence="6" id="KW-0418">Kinase</keyword>
<gene>
    <name evidence="10" type="ORF">PENSTE_c001G03333</name>
</gene>
<dbReference type="InterPro" id="IPR011009">
    <property type="entry name" value="Kinase-like_dom_sf"/>
</dbReference>
<dbReference type="GO" id="GO:0005524">
    <property type="term" value="F:ATP binding"/>
    <property type="evidence" value="ECO:0007669"/>
    <property type="project" value="UniProtKB-KW"/>
</dbReference>
<comment type="similarity">
    <text evidence="8">Belongs to the protein kinase superfamily. Ser/Thr protein kinase family. MAP kinase subfamily.</text>
</comment>
<evidence type="ECO:0000313" key="10">
    <source>
        <dbReference type="EMBL" id="OQE31946.1"/>
    </source>
</evidence>
<comment type="cofactor">
    <cofactor evidence="1">
        <name>Mg(2+)</name>
        <dbReference type="ChEBI" id="CHEBI:18420"/>
    </cofactor>
</comment>
<evidence type="ECO:0000256" key="1">
    <source>
        <dbReference type="ARBA" id="ARBA00001946"/>
    </source>
</evidence>
<keyword evidence="3" id="KW-0723">Serine/threonine-protein kinase</keyword>
<dbReference type="EMBL" id="MLKD01000001">
    <property type="protein sequence ID" value="OQE31946.1"/>
    <property type="molecule type" value="Genomic_DNA"/>
</dbReference>
<dbReference type="STRING" id="303698.A0A1V6U0A7"/>